<evidence type="ECO:0000313" key="2">
    <source>
        <dbReference type="EMBL" id="KAK3389417.1"/>
    </source>
</evidence>
<keyword evidence="1" id="KW-0732">Signal</keyword>
<evidence type="ECO:0008006" key="4">
    <source>
        <dbReference type="Google" id="ProtNLM"/>
    </source>
</evidence>
<reference evidence="2" key="2">
    <citation type="submission" date="2023-06" db="EMBL/GenBank/DDBJ databases">
        <authorList>
            <consortium name="Lawrence Berkeley National Laboratory"/>
            <person name="Haridas S."/>
            <person name="Hensen N."/>
            <person name="Bonometti L."/>
            <person name="Westerberg I."/>
            <person name="Brannstrom I.O."/>
            <person name="Guillou S."/>
            <person name="Cros-Aarteil S."/>
            <person name="Calhoun S."/>
            <person name="Kuo A."/>
            <person name="Mondo S."/>
            <person name="Pangilinan J."/>
            <person name="Riley R."/>
            <person name="LaButti K."/>
            <person name="Andreopoulos B."/>
            <person name="Lipzen A."/>
            <person name="Chen C."/>
            <person name="Yanf M."/>
            <person name="Daum C."/>
            <person name="Ng V."/>
            <person name="Clum A."/>
            <person name="Steindorff A."/>
            <person name="Ohm R."/>
            <person name="Martin F."/>
            <person name="Silar P."/>
            <person name="Natvig D."/>
            <person name="Lalanne C."/>
            <person name="Gautier V."/>
            <person name="Ament-velasquez S.L."/>
            <person name="Kruys A."/>
            <person name="Hutchinson M.I."/>
            <person name="Powell A.J."/>
            <person name="Barry K."/>
            <person name="Miller A.N."/>
            <person name="Grigoriev I.V."/>
            <person name="Debuchy R."/>
            <person name="Gladieux P."/>
            <person name="Thoren M.H."/>
            <person name="Johannesson H."/>
        </authorList>
    </citation>
    <scope>NUCLEOTIDE SEQUENCE</scope>
    <source>
        <strain evidence="2">CBS 232.78</strain>
    </source>
</reference>
<accession>A0AAE0NXA0</accession>
<dbReference type="Proteomes" id="UP001285441">
    <property type="component" value="Unassembled WGS sequence"/>
</dbReference>
<feature type="signal peptide" evidence="1">
    <location>
        <begin position="1"/>
        <end position="16"/>
    </location>
</feature>
<name>A0AAE0NXA0_9PEZI</name>
<evidence type="ECO:0000256" key="1">
    <source>
        <dbReference type="SAM" id="SignalP"/>
    </source>
</evidence>
<sequence>MMISVLFPLFISPGLATIVPPAEQTSKPAAQNQAIAAQNQTTSADIDVGATADDDTPFLKALVAGISAQSGNPEKERHQDCVYKLVMDQCKPNCGVNWVGCTRRCIAEAEYACMEAEWLEKKGFKDAWDEAEKKKKNRFKNNGASEGKPKPDYDESRCVVAVGMRYCW</sequence>
<protein>
    <recommendedName>
        <fullName evidence="4">Extracellular membrane protein CFEM domain-containing protein</fullName>
    </recommendedName>
</protein>
<reference evidence="2" key="1">
    <citation type="journal article" date="2023" name="Mol. Phylogenet. Evol.">
        <title>Genome-scale phylogeny and comparative genomics of the fungal order Sordariales.</title>
        <authorList>
            <person name="Hensen N."/>
            <person name="Bonometti L."/>
            <person name="Westerberg I."/>
            <person name="Brannstrom I.O."/>
            <person name="Guillou S."/>
            <person name="Cros-Aarteil S."/>
            <person name="Calhoun S."/>
            <person name="Haridas S."/>
            <person name="Kuo A."/>
            <person name="Mondo S."/>
            <person name="Pangilinan J."/>
            <person name="Riley R."/>
            <person name="LaButti K."/>
            <person name="Andreopoulos B."/>
            <person name="Lipzen A."/>
            <person name="Chen C."/>
            <person name="Yan M."/>
            <person name="Daum C."/>
            <person name="Ng V."/>
            <person name="Clum A."/>
            <person name="Steindorff A."/>
            <person name="Ohm R.A."/>
            <person name="Martin F."/>
            <person name="Silar P."/>
            <person name="Natvig D.O."/>
            <person name="Lalanne C."/>
            <person name="Gautier V."/>
            <person name="Ament-Velasquez S.L."/>
            <person name="Kruys A."/>
            <person name="Hutchinson M.I."/>
            <person name="Powell A.J."/>
            <person name="Barry K."/>
            <person name="Miller A.N."/>
            <person name="Grigoriev I.V."/>
            <person name="Debuchy R."/>
            <person name="Gladieux P."/>
            <person name="Hiltunen Thoren M."/>
            <person name="Johannesson H."/>
        </authorList>
    </citation>
    <scope>NUCLEOTIDE SEQUENCE</scope>
    <source>
        <strain evidence="2">CBS 232.78</strain>
    </source>
</reference>
<comment type="caution">
    <text evidence="2">The sequence shown here is derived from an EMBL/GenBank/DDBJ whole genome shotgun (WGS) entry which is preliminary data.</text>
</comment>
<gene>
    <name evidence="2" type="ORF">B0H63DRAFT_518646</name>
</gene>
<organism evidence="2 3">
    <name type="scientific">Podospora didyma</name>
    <dbReference type="NCBI Taxonomy" id="330526"/>
    <lineage>
        <taxon>Eukaryota</taxon>
        <taxon>Fungi</taxon>
        <taxon>Dikarya</taxon>
        <taxon>Ascomycota</taxon>
        <taxon>Pezizomycotina</taxon>
        <taxon>Sordariomycetes</taxon>
        <taxon>Sordariomycetidae</taxon>
        <taxon>Sordariales</taxon>
        <taxon>Podosporaceae</taxon>
        <taxon>Podospora</taxon>
    </lineage>
</organism>
<dbReference type="AlphaFoldDB" id="A0AAE0NXA0"/>
<evidence type="ECO:0000313" key="3">
    <source>
        <dbReference type="Proteomes" id="UP001285441"/>
    </source>
</evidence>
<proteinExistence type="predicted"/>
<feature type="chain" id="PRO_5042109306" description="Extracellular membrane protein CFEM domain-containing protein" evidence="1">
    <location>
        <begin position="17"/>
        <end position="168"/>
    </location>
</feature>
<dbReference type="EMBL" id="JAULSW010000002">
    <property type="protein sequence ID" value="KAK3389417.1"/>
    <property type="molecule type" value="Genomic_DNA"/>
</dbReference>
<keyword evidence="3" id="KW-1185">Reference proteome</keyword>